<dbReference type="Gene3D" id="3.50.50.60">
    <property type="entry name" value="FAD/NAD(P)-binding domain"/>
    <property type="match status" value="1"/>
</dbReference>
<dbReference type="Pfam" id="PF13738">
    <property type="entry name" value="Pyr_redox_3"/>
    <property type="match status" value="1"/>
</dbReference>
<evidence type="ECO:0000313" key="2">
    <source>
        <dbReference type="EMBL" id="QOD44081.1"/>
    </source>
</evidence>
<organism evidence="2 3">
    <name type="scientific">Clavibacter zhangzhiyongii</name>
    <dbReference type="NCBI Taxonomy" id="2768071"/>
    <lineage>
        <taxon>Bacteria</taxon>
        <taxon>Bacillati</taxon>
        <taxon>Actinomycetota</taxon>
        <taxon>Actinomycetes</taxon>
        <taxon>Micrococcales</taxon>
        <taxon>Microbacteriaceae</taxon>
        <taxon>Clavibacter</taxon>
    </lineage>
</organism>
<dbReference type="AlphaFoldDB" id="A0A7L7Z326"/>
<dbReference type="PRINTS" id="PR00368">
    <property type="entry name" value="FADPNR"/>
</dbReference>
<dbReference type="Proteomes" id="UP000516660">
    <property type="component" value="Chromosome"/>
</dbReference>
<dbReference type="PRINTS" id="PR00411">
    <property type="entry name" value="PNDRDTASEI"/>
</dbReference>
<dbReference type="KEGG" id="czh:H9X71_01580"/>
<dbReference type="PANTHER" id="PTHR43539">
    <property type="entry name" value="FLAVIN-BINDING MONOOXYGENASE-LIKE PROTEIN (AFU_ORTHOLOGUE AFUA_4G09220)"/>
    <property type="match status" value="1"/>
</dbReference>
<keyword evidence="3" id="KW-1185">Reference proteome</keyword>
<dbReference type="GO" id="GO:0004497">
    <property type="term" value="F:monooxygenase activity"/>
    <property type="evidence" value="ECO:0007669"/>
    <property type="project" value="TreeGrafter"/>
</dbReference>
<protein>
    <submittedName>
        <fullName evidence="2">FAD-dependent oxidoreductase</fullName>
    </submittedName>
</protein>
<evidence type="ECO:0000256" key="1">
    <source>
        <dbReference type="ARBA" id="ARBA00023002"/>
    </source>
</evidence>
<proteinExistence type="predicted"/>
<dbReference type="InterPro" id="IPR036188">
    <property type="entry name" value="FAD/NAD-bd_sf"/>
</dbReference>
<dbReference type="EMBL" id="CP061274">
    <property type="protein sequence ID" value="QOD44081.1"/>
    <property type="molecule type" value="Genomic_DNA"/>
</dbReference>
<dbReference type="GO" id="GO:0050660">
    <property type="term" value="F:flavin adenine dinucleotide binding"/>
    <property type="evidence" value="ECO:0007669"/>
    <property type="project" value="TreeGrafter"/>
</dbReference>
<name>A0A7L7Z326_9MICO</name>
<accession>A0A7L7Z326</accession>
<dbReference type="PANTHER" id="PTHR43539:SF78">
    <property type="entry name" value="FLAVIN-CONTAINING MONOOXYGENASE"/>
    <property type="match status" value="1"/>
</dbReference>
<sequence>MTPTPADPPRAVADRLVGLPVAVIGAGPVGLAAAAHLRERGLPVVVLEAGSDAGAAVRTWAHVRMFSPWSAVVDDAAARLLAPTGWILPGGAAPTGAELVERYLAPLAATPELAAVIRYGARVEAVSREGMDRSRSAGRADAPFLLRVRTPAGVEHVRARAVIDASGTTGTPNPLTAAGLDPTTDLGDRVAGAFPDVRGADRARFAGRRVLVVGAGHSAATAVIALARLAEEAAGTTVAWLVRTPRVARLAPDAADELVGRGQLGTRVHRLVAEGRVEHLTGVEIDDVQVDGDGVRVAGRRGGEPFATTADVVVQATGSRPDLAMLREVRLALDDVVEAPCALAPLIDPQLHSCGSVPPHGAAELAHPEPGLFVAGMKSYGRAPTFLLLTGYEQVRSIVAELAGDRAAAREVRLVLPSTGVCSTDVPDDDDAVPSSRGRDLLAVGAPAAIPVASPGGCCA</sequence>
<dbReference type="InterPro" id="IPR050982">
    <property type="entry name" value="Auxin_biosynth/cation_transpt"/>
</dbReference>
<dbReference type="RefSeq" id="WP_191148016.1">
    <property type="nucleotide sequence ID" value="NZ_CP061274.1"/>
</dbReference>
<evidence type="ECO:0000313" key="3">
    <source>
        <dbReference type="Proteomes" id="UP000516660"/>
    </source>
</evidence>
<reference evidence="2 3" key="1">
    <citation type="submission" date="2020-08" db="EMBL/GenBank/DDBJ databases">
        <title>Description of Clavibacter zhangzhiyonge sp. nov., a phytopathogenic actinobacterium isolated from barley seeds, causing leaf brown spot and decline.</title>
        <authorList>
            <person name="Tian Q."/>
            <person name="Chuan J."/>
            <person name="Zhao W."/>
            <person name="Li X."/>
        </authorList>
    </citation>
    <scope>NUCLEOTIDE SEQUENCE [LARGE SCALE GENOMIC DNA]</scope>
    <source>
        <strain evidence="2 3">DM1</strain>
    </source>
</reference>
<gene>
    <name evidence="2" type="ORF">H9X71_01580</name>
</gene>
<keyword evidence="1" id="KW-0560">Oxidoreductase</keyword>
<dbReference type="SUPFAM" id="SSF51905">
    <property type="entry name" value="FAD/NAD(P)-binding domain"/>
    <property type="match status" value="1"/>
</dbReference>